<accession>A0A2H0VBX0</accession>
<proteinExistence type="predicted"/>
<dbReference type="Proteomes" id="UP000230922">
    <property type="component" value="Unassembled WGS sequence"/>
</dbReference>
<name>A0A2H0VBX0_9BACT</name>
<dbReference type="AlphaFoldDB" id="A0A2H0VBX0"/>
<organism evidence="1 2">
    <name type="scientific">Candidatus Doudnabacteria bacterium CG10_big_fil_rev_8_21_14_0_10_42_18</name>
    <dbReference type="NCBI Taxonomy" id="1974552"/>
    <lineage>
        <taxon>Bacteria</taxon>
        <taxon>Candidatus Doudnaibacteriota</taxon>
    </lineage>
</organism>
<dbReference type="InterPro" id="IPR027417">
    <property type="entry name" value="P-loop_NTPase"/>
</dbReference>
<dbReference type="InterPro" id="IPR003724">
    <property type="entry name" value="CblAdoTrfase_CobA"/>
</dbReference>
<dbReference type="SUPFAM" id="SSF52540">
    <property type="entry name" value="P-loop containing nucleoside triphosphate hydrolases"/>
    <property type="match status" value="1"/>
</dbReference>
<dbReference type="GO" id="GO:0008817">
    <property type="term" value="F:corrinoid adenosyltransferase activity"/>
    <property type="evidence" value="ECO:0007669"/>
    <property type="project" value="InterPro"/>
</dbReference>
<dbReference type="Pfam" id="PF02572">
    <property type="entry name" value="CobA_CobO_BtuR"/>
    <property type="match status" value="1"/>
</dbReference>
<evidence type="ECO:0000313" key="2">
    <source>
        <dbReference type="Proteomes" id="UP000230922"/>
    </source>
</evidence>
<dbReference type="EMBL" id="PFAK01000002">
    <property type="protein sequence ID" value="PIR96617.1"/>
    <property type="molecule type" value="Genomic_DNA"/>
</dbReference>
<dbReference type="PANTHER" id="PTHR46638">
    <property type="entry name" value="CORRINOID ADENOSYLTRANSFERASE"/>
    <property type="match status" value="1"/>
</dbReference>
<dbReference type="GO" id="GO:0005524">
    <property type="term" value="F:ATP binding"/>
    <property type="evidence" value="ECO:0007669"/>
    <property type="project" value="InterPro"/>
</dbReference>
<dbReference type="PANTHER" id="PTHR46638:SF1">
    <property type="entry name" value="CORRINOID ADENOSYLTRANSFERASE"/>
    <property type="match status" value="1"/>
</dbReference>
<evidence type="ECO:0000313" key="1">
    <source>
        <dbReference type="EMBL" id="PIR96617.1"/>
    </source>
</evidence>
<dbReference type="GO" id="GO:0009236">
    <property type="term" value="P:cobalamin biosynthetic process"/>
    <property type="evidence" value="ECO:0007669"/>
    <property type="project" value="InterPro"/>
</dbReference>
<gene>
    <name evidence="1" type="ORF">COT92_00135</name>
</gene>
<reference evidence="2" key="1">
    <citation type="submission" date="2017-09" db="EMBL/GenBank/DDBJ databases">
        <title>Depth-based differentiation of microbial function through sediment-hosted aquifers and enrichment of novel symbionts in the deep terrestrial subsurface.</title>
        <authorList>
            <person name="Probst A.J."/>
            <person name="Ladd B."/>
            <person name="Jarett J.K."/>
            <person name="Geller-Mcgrath D.E."/>
            <person name="Sieber C.M.K."/>
            <person name="Emerson J.B."/>
            <person name="Anantharaman K."/>
            <person name="Thomas B.C."/>
            <person name="Malmstrom R."/>
            <person name="Stieglmeier M."/>
            <person name="Klingl A."/>
            <person name="Woyke T."/>
            <person name="Ryan C.M."/>
            <person name="Banfield J.F."/>
        </authorList>
    </citation>
    <scope>NUCLEOTIDE SEQUENCE [LARGE SCALE GENOMIC DNA]</scope>
</reference>
<dbReference type="PIRSF" id="PIRSF015617">
    <property type="entry name" value="Adensltrnsf_CobA"/>
    <property type="match status" value="1"/>
</dbReference>
<sequence>MVKKKQKIKMPKKFSDEPKGLVICYLGAGKGKTTAAMGTAVRAAGVGMNVYILQFVKAKASTDNKKEAGEWPLSGEIDFLNEINFPSTVGKIENEQVGLGFVGILGDKKEKEVHIKQALEGLNRAREIITSGQYQVIILDEVISALESNLIEERDITDLIAIKKPLQHLVLTGHNKYPKILDMCDLVTEMKMVKHPYYKGILAQRGIDY</sequence>
<protein>
    <submittedName>
        <fullName evidence="1">Cob(I)yrinic acid a,c-diamide adenosyltransferase</fullName>
    </submittedName>
</protein>
<keyword evidence="1" id="KW-0808">Transferase</keyword>
<dbReference type="Gene3D" id="3.40.50.300">
    <property type="entry name" value="P-loop containing nucleotide triphosphate hydrolases"/>
    <property type="match status" value="1"/>
</dbReference>
<comment type="caution">
    <text evidence="1">The sequence shown here is derived from an EMBL/GenBank/DDBJ whole genome shotgun (WGS) entry which is preliminary data.</text>
</comment>